<proteinExistence type="predicted"/>
<accession>A0A366MUB4</accession>
<dbReference type="SUPFAM" id="SSF47413">
    <property type="entry name" value="lambda repressor-like DNA-binding domains"/>
    <property type="match status" value="1"/>
</dbReference>
<name>A0A366MUB4_9BACT</name>
<dbReference type="PROSITE" id="PS50943">
    <property type="entry name" value="HTH_CROC1"/>
    <property type="match status" value="1"/>
</dbReference>
<dbReference type="OrthoDB" id="5360811at2"/>
<dbReference type="InterPro" id="IPR010982">
    <property type="entry name" value="Lambda_DNA-bd_dom_sf"/>
</dbReference>
<dbReference type="GO" id="GO:0003677">
    <property type="term" value="F:DNA binding"/>
    <property type="evidence" value="ECO:0007669"/>
    <property type="project" value="InterPro"/>
</dbReference>
<evidence type="ECO:0000259" key="1">
    <source>
        <dbReference type="PROSITE" id="PS50943"/>
    </source>
</evidence>
<evidence type="ECO:0000313" key="3">
    <source>
        <dbReference type="Proteomes" id="UP000252669"/>
    </source>
</evidence>
<dbReference type="RefSeq" id="WP_113893537.1">
    <property type="nucleotide sequence ID" value="NZ_JANJGA010000001.1"/>
</dbReference>
<organism evidence="2 3">
    <name type="scientific">Aliarcobacter vitoriensis</name>
    <dbReference type="NCBI Taxonomy" id="2011099"/>
    <lineage>
        <taxon>Bacteria</taxon>
        <taxon>Pseudomonadati</taxon>
        <taxon>Campylobacterota</taxon>
        <taxon>Epsilonproteobacteria</taxon>
        <taxon>Campylobacterales</taxon>
        <taxon>Arcobacteraceae</taxon>
        <taxon>Aliarcobacter</taxon>
    </lineage>
</organism>
<protein>
    <submittedName>
        <fullName evidence="2">Transcriptional regulator</fullName>
    </submittedName>
</protein>
<dbReference type="SMART" id="SM00530">
    <property type="entry name" value="HTH_XRE"/>
    <property type="match status" value="1"/>
</dbReference>
<gene>
    <name evidence="2" type="ORF">CRU91_03730</name>
</gene>
<evidence type="ECO:0000313" key="2">
    <source>
        <dbReference type="EMBL" id="RBQ29453.1"/>
    </source>
</evidence>
<dbReference type="Proteomes" id="UP000252669">
    <property type="component" value="Unassembled WGS sequence"/>
</dbReference>
<reference evidence="2 3" key="1">
    <citation type="submission" date="2017-10" db="EMBL/GenBank/DDBJ databases">
        <title>Genomics of the genus Arcobacter.</title>
        <authorList>
            <person name="Perez-Cataluna A."/>
            <person name="Figueras M.J."/>
        </authorList>
    </citation>
    <scope>NUCLEOTIDE SEQUENCE [LARGE SCALE GENOMIC DNA]</scope>
    <source>
        <strain evidence="2 3">CECT 9230</strain>
    </source>
</reference>
<feature type="domain" description="HTH cro/C1-type" evidence="1">
    <location>
        <begin position="24"/>
        <end position="81"/>
    </location>
</feature>
<dbReference type="Gene3D" id="1.10.260.40">
    <property type="entry name" value="lambda repressor-like DNA-binding domains"/>
    <property type="match status" value="1"/>
</dbReference>
<dbReference type="Pfam" id="PF01381">
    <property type="entry name" value="HTH_3"/>
    <property type="match status" value="1"/>
</dbReference>
<dbReference type="EMBL" id="PDKB01000005">
    <property type="protein sequence ID" value="RBQ29453.1"/>
    <property type="molecule type" value="Genomic_DNA"/>
</dbReference>
<keyword evidence="3" id="KW-1185">Reference proteome</keyword>
<dbReference type="AlphaFoldDB" id="A0A366MUB4"/>
<dbReference type="InterPro" id="IPR001387">
    <property type="entry name" value="Cro/C1-type_HTH"/>
</dbReference>
<sequence>MEIDFSNSSKEEIHDFYKNISNNVRKYRIEKGCSQEKVALDIGIKSIAFYSNCENNKYEKHFNLEHLYKISKSFNIPIEEFFK</sequence>
<comment type="caution">
    <text evidence="2">The sequence shown here is derived from an EMBL/GenBank/DDBJ whole genome shotgun (WGS) entry which is preliminary data.</text>
</comment>
<dbReference type="CDD" id="cd00093">
    <property type="entry name" value="HTH_XRE"/>
    <property type="match status" value="1"/>
</dbReference>